<dbReference type="SUPFAM" id="SSF55068">
    <property type="entry name" value="Peptide methionine sulfoxide reductase"/>
    <property type="match status" value="1"/>
</dbReference>
<accession>A0AAT9FR94</accession>
<protein>
    <recommendedName>
        <fullName evidence="4">Peptide methionine sulfoxide reductase MsrA</fullName>
        <shortName evidence="4">Protein-methionine-S-oxide reductase</shortName>
        <ecNumber evidence="4">1.8.4.11</ecNumber>
    </recommendedName>
    <alternativeName>
        <fullName evidence="4">Peptide-methionine (S)-S-oxide reductase</fullName>
        <shortName evidence="4">Peptide Met(O) reductase</shortName>
    </alternativeName>
</protein>
<name>A0AAT9FR94_9BACT</name>
<evidence type="ECO:0000256" key="1">
    <source>
        <dbReference type="ARBA" id="ARBA00023002"/>
    </source>
</evidence>
<keyword evidence="1 4" id="KW-0560">Oxidoreductase</keyword>
<evidence type="ECO:0000256" key="3">
    <source>
        <dbReference type="ARBA" id="ARBA00048782"/>
    </source>
</evidence>
<gene>
    <name evidence="6" type="primary">msrA_3</name>
    <name evidence="4" type="synonym">msrA</name>
    <name evidence="6" type="ORF">NT6N_34900</name>
</gene>
<organism evidence="6">
    <name type="scientific">Oceaniferula spumae</name>
    <dbReference type="NCBI Taxonomy" id="2979115"/>
    <lineage>
        <taxon>Bacteria</taxon>
        <taxon>Pseudomonadati</taxon>
        <taxon>Verrucomicrobiota</taxon>
        <taxon>Verrucomicrobiia</taxon>
        <taxon>Verrucomicrobiales</taxon>
        <taxon>Verrucomicrobiaceae</taxon>
        <taxon>Oceaniferula</taxon>
    </lineage>
</organism>
<evidence type="ECO:0000313" key="6">
    <source>
        <dbReference type="EMBL" id="BDS08450.1"/>
    </source>
</evidence>
<evidence type="ECO:0000256" key="2">
    <source>
        <dbReference type="ARBA" id="ARBA00047806"/>
    </source>
</evidence>
<sequence length="184" mass="20467">MEDNKSDATPAIPEGYETATFAAGCYWCVEAVYQRLEGVHAVTSGFIGGQVEEPTYEAVCAGTTGHAEAVEVIFDPEKISYETLLNWFWRLHDPTQLNRQGADVGTQYRSAIYYHNETQKKAASDSREAAQASFASPIVTEITEASEFYPAMVSHQDYYRINGHANPYCQAVIAPKLKKLNLEE</sequence>
<dbReference type="PANTHER" id="PTHR43774:SF1">
    <property type="entry name" value="PEPTIDE METHIONINE SULFOXIDE REDUCTASE MSRA 2"/>
    <property type="match status" value="1"/>
</dbReference>
<evidence type="ECO:0000259" key="5">
    <source>
        <dbReference type="Pfam" id="PF01625"/>
    </source>
</evidence>
<dbReference type="InterPro" id="IPR036509">
    <property type="entry name" value="Met_Sox_Rdtase_MsrA_sf"/>
</dbReference>
<comment type="catalytic activity">
    <reaction evidence="2 4">
        <text>L-methionyl-[protein] + [thioredoxin]-disulfide + H2O = L-methionyl-(S)-S-oxide-[protein] + [thioredoxin]-dithiol</text>
        <dbReference type="Rhea" id="RHEA:14217"/>
        <dbReference type="Rhea" id="RHEA-COMP:10698"/>
        <dbReference type="Rhea" id="RHEA-COMP:10700"/>
        <dbReference type="Rhea" id="RHEA-COMP:12313"/>
        <dbReference type="Rhea" id="RHEA-COMP:12315"/>
        <dbReference type="ChEBI" id="CHEBI:15377"/>
        <dbReference type="ChEBI" id="CHEBI:16044"/>
        <dbReference type="ChEBI" id="CHEBI:29950"/>
        <dbReference type="ChEBI" id="CHEBI:44120"/>
        <dbReference type="ChEBI" id="CHEBI:50058"/>
        <dbReference type="EC" id="1.8.4.11"/>
    </reaction>
</comment>
<dbReference type="KEGG" id="osu:NT6N_34900"/>
<dbReference type="HAMAP" id="MF_01401">
    <property type="entry name" value="MsrA"/>
    <property type="match status" value="1"/>
</dbReference>
<dbReference type="InterPro" id="IPR002569">
    <property type="entry name" value="Met_Sox_Rdtase_MsrA_dom"/>
</dbReference>
<comment type="similarity">
    <text evidence="4">Belongs to the MsrA Met sulfoxide reductase family.</text>
</comment>
<reference evidence="6" key="1">
    <citation type="submission" date="2024-07" db="EMBL/GenBank/DDBJ databases">
        <title>Complete genome sequence of Verrucomicrobiaceae bacterium NT6N.</title>
        <authorList>
            <person name="Huang C."/>
            <person name="Takami H."/>
            <person name="Hamasaki K."/>
        </authorList>
    </citation>
    <scope>NUCLEOTIDE SEQUENCE</scope>
    <source>
        <strain evidence="6">NT6N</strain>
    </source>
</reference>
<dbReference type="EC" id="1.8.4.11" evidence="4"/>
<evidence type="ECO:0000256" key="4">
    <source>
        <dbReference type="HAMAP-Rule" id="MF_01401"/>
    </source>
</evidence>
<proteinExistence type="inferred from homology"/>
<comment type="function">
    <text evidence="4">Has an important function as a repair enzyme for proteins that have been inactivated by oxidation. Catalyzes the reversible oxidation-reduction of methionine sulfoxide in proteins to methionine.</text>
</comment>
<dbReference type="EMBL" id="AP026866">
    <property type="protein sequence ID" value="BDS08450.1"/>
    <property type="molecule type" value="Genomic_DNA"/>
</dbReference>
<dbReference type="AlphaFoldDB" id="A0AAT9FR94"/>
<feature type="domain" description="Peptide methionine sulphoxide reductase MsrA" evidence="5">
    <location>
        <begin position="18"/>
        <end position="169"/>
    </location>
</feature>
<feature type="active site" evidence="4">
    <location>
        <position position="25"/>
    </location>
</feature>
<dbReference type="GO" id="GO:0008113">
    <property type="term" value="F:peptide-methionine (S)-S-oxide reductase activity"/>
    <property type="evidence" value="ECO:0007669"/>
    <property type="project" value="UniProtKB-UniRule"/>
</dbReference>
<dbReference type="NCBIfam" id="TIGR00401">
    <property type="entry name" value="msrA"/>
    <property type="match status" value="1"/>
</dbReference>
<dbReference type="Pfam" id="PF01625">
    <property type="entry name" value="PMSR"/>
    <property type="match status" value="1"/>
</dbReference>
<dbReference type="PANTHER" id="PTHR43774">
    <property type="entry name" value="PEPTIDE METHIONINE SULFOXIDE REDUCTASE"/>
    <property type="match status" value="1"/>
</dbReference>
<comment type="catalytic activity">
    <reaction evidence="3 4">
        <text>[thioredoxin]-disulfide + L-methionine + H2O = L-methionine (S)-S-oxide + [thioredoxin]-dithiol</text>
        <dbReference type="Rhea" id="RHEA:19993"/>
        <dbReference type="Rhea" id="RHEA-COMP:10698"/>
        <dbReference type="Rhea" id="RHEA-COMP:10700"/>
        <dbReference type="ChEBI" id="CHEBI:15377"/>
        <dbReference type="ChEBI" id="CHEBI:29950"/>
        <dbReference type="ChEBI" id="CHEBI:50058"/>
        <dbReference type="ChEBI" id="CHEBI:57844"/>
        <dbReference type="ChEBI" id="CHEBI:58772"/>
        <dbReference type="EC" id="1.8.4.11"/>
    </reaction>
</comment>
<dbReference type="Gene3D" id="3.30.1060.10">
    <property type="entry name" value="Peptide methionine sulphoxide reductase MsrA"/>
    <property type="match status" value="1"/>
</dbReference>